<reference evidence="21 22" key="1">
    <citation type="journal article" date="2019" name="Nat. Ecol. Evol.">
        <title>Megaphylogeny resolves global patterns of mushroom evolution.</title>
        <authorList>
            <person name="Varga T."/>
            <person name="Krizsan K."/>
            <person name="Foldi C."/>
            <person name="Dima B."/>
            <person name="Sanchez-Garcia M."/>
            <person name="Sanchez-Ramirez S."/>
            <person name="Szollosi G.J."/>
            <person name="Szarkandi J.G."/>
            <person name="Papp V."/>
            <person name="Albert L."/>
            <person name="Andreopoulos W."/>
            <person name="Angelini C."/>
            <person name="Antonin V."/>
            <person name="Barry K.W."/>
            <person name="Bougher N.L."/>
            <person name="Buchanan P."/>
            <person name="Buyck B."/>
            <person name="Bense V."/>
            <person name="Catcheside P."/>
            <person name="Chovatia M."/>
            <person name="Cooper J."/>
            <person name="Damon W."/>
            <person name="Desjardin D."/>
            <person name="Finy P."/>
            <person name="Geml J."/>
            <person name="Haridas S."/>
            <person name="Hughes K."/>
            <person name="Justo A."/>
            <person name="Karasinski D."/>
            <person name="Kautmanova I."/>
            <person name="Kiss B."/>
            <person name="Kocsube S."/>
            <person name="Kotiranta H."/>
            <person name="LaButti K.M."/>
            <person name="Lechner B.E."/>
            <person name="Liimatainen K."/>
            <person name="Lipzen A."/>
            <person name="Lukacs Z."/>
            <person name="Mihaltcheva S."/>
            <person name="Morgado L.N."/>
            <person name="Niskanen T."/>
            <person name="Noordeloos M.E."/>
            <person name="Ohm R.A."/>
            <person name="Ortiz-Santana B."/>
            <person name="Ovrebo C."/>
            <person name="Racz N."/>
            <person name="Riley R."/>
            <person name="Savchenko A."/>
            <person name="Shiryaev A."/>
            <person name="Soop K."/>
            <person name="Spirin V."/>
            <person name="Szebenyi C."/>
            <person name="Tomsovsky M."/>
            <person name="Tulloss R.E."/>
            <person name="Uehling J."/>
            <person name="Grigoriev I.V."/>
            <person name="Vagvolgyi C."/>
            <person name="Papp T."/>
            <person name="Martin F.M."/>
            <person name="Miettinen O."/>
            <person name="Hibbett D.S."/>
            <person name="Nagy L.G."/>
        </authorList>
    </citation>
    <scope>NUCLEOTIDE SEQUENCE [LARGE SCALE GENOMIC DNA]</scope>
    <source>
        <strain evidence="21 22">CBS 962.96</strain>
    </source>
</reference>
<evidence type="ECO:0000313" key="21">
    <source>
        <dbReference type="EMBL" id="THV04930.1"/>
    </source>
</evidence>
<comment type="catalytic activity">
    <reaction evidence="12">
        <text>L-histidyl-L-alpha-amino acid(out) = L-histidyl-L-alpha-amino acid(in)</text>
        <dbReference type="Rhea" id="RHEA:79379"/>
        <dbReference type="ChEBI" id="CHEBI:229964"/>
    </reaction>
</comment>
<dbReference type="InterPro" id="IPR036259">
    <property type="entry name" value="MFS_trans_sf"/>
</dbReference>
<evidence type="ECO:0000256" key="16">
    <source>
        <dbReference type="ARBA" id="ARBA00045018"/>
    </source>
</evidence>
<evidence type="ECO:0000256" key="12">
    <source>
        <dbReference type="ARBA" id="ARBA00044912"/>
    </source>
</evidence>
<evidence type="ECO:0000256" key="2">
    <source>
        <dbReference type="ARBA" id="ARBA00044876"/>
    </source>
</evidence>
<evidence type="ECO:0000256" key="5">
    <source>
        <dbReference type="ARBA" id="ARBA00044884"/>
    </source>
</evidence>
<organism evidence="21 22">
    <name type="scientific">Dendrothele bispora (strain CBS 962.96)</name>
    <dbReference type="NCBI Taxonomy" id="1314807"/>
    <lineage>
        <taxon>Eukaryota</taxon>
        <taxon>Fungi</taxon>
        <taxon>Dikarya</taxon>
        <taxon>Basidiomycota</taxon>
        <taxon>Agaricomycotina</taxon>
        <taxon>Agaricomycetes</taxon>
        <taxon>Agaricomycetidae</taxon>
        <taxon>Agaricales</taxon>
        <taxon>Agaricales incertae sedis</taxon>
        <taxon>Dendrothele</taxon>
    </lineage>
</organism>
<comment type="catalytic activity">
    <reaction evidence="13">
        <text>L-alanyl-L-lysine(out) = L-alanyl-L-lysine(in)</text>
        <dbReference type="Rhea" id="RHEA:79415"/>
        <dbReference type="ChEBI" id="CHEBI:192470"/>
    </reaction>
</comment>
<dbReference type="GO" id="GO:0016020">
    <property type="term" value="C:membrane"/>
    <property type="evidence" value="ECO:0007669"/>
    <property type="project" value="UniProtKB-SubCell"/>
</dbReference>
<comment type="catalytic activity">
    <reaction evidence="2">
        <text>L-lysyl-L-alanine(out) = L-lysyl-L-alanine(in)</text>
        <dbReference type="Rhea" id="RHEA:79399"/>
        <dbReference type="ChEBI" id="CHEBI:229954"/>
    </reaction>
</comment>
<evidence type="ECO:0000256" key="4">
    <source>
        <dbReference type="ARBA" id="ARBA00044881"/>
    </source>
</evidence>
<dbReference type="InterPro" id="IPR052187">
    <property type="entry name" value="MFSD1"/>
</dbReference>
<comment type="catalytic activity">
    <reaction evidence="4">
        <text>L-alpha-aminoacyl-L-arginine(out) = L-alpha-aminoacyl-L-arginine(in)</text>
        <dbReference type="Rhea" id="RHEA:79367"/>
        <dbReference type="ChEBI" id="CHEBI:229968"/>
    </reaction>
</comment>
<keyword evidence="19" id="KW-0472">Membrane</keyword>
<evidence type="ECO:0000256" key="9">
    <source>
        <dbReference type="ARBA" id="ARBA00044899"/>
    </source>
</evidence>
<sequence>MTRSGSLHAHDTNHDHRRLSCDDLLASRDDTSESDNEEPVDCRGILGRRSGLYSETASSIRRQSASLHRRAFFVRCLALLCACFLSVGSHYASYILGPLKSRISRELGASHTEFSLLLSAFSLTSTISPAVAGIMASKFGTALTSILATSVILLGQVLLLIGEMYGNLRLMTLGLFVFGIAVSPLAVVQETIIVRFFKSHGLGVSLALGLLAGKGASFVAARTSYPLTEKFGTRAPFYVATFLAAVSFLVNLAYVFSVNYFVDGTCAELEAADIEDEARRRSVVNMTESQALEKVASKKRVNLRDVSKLGDVFWAYVGLNILCGAIWAPFTHLSANLIETRYGMPEQDAANTASYLLAGSIILYPICGYLVDRYKHTPIVVQLLLLSSTLTLLTYIWLAIPPDLTQTPIPAVLSFAIGHGFSPLLLVVLVPKIVSLRFVSTALGLHKSLEQSGSVIMQTVTGLILDWHRKSGQQKDHQFALQIVLDVFLVSNIVQFFTILGLAYLQRKKDLAVDAVLRADTPDSDTVSNSETEPLLATPTPRQRYASTNSQIRNAVRDELKTKEEIRRGSFFAFCSLLLIVFTWVLFMGTAYFRLGMKKHQ</sequence>
<comment type="catalytic activity">
    <reaction evidence="6">
        <text>L-lysyl-L-alpha-amino acid(out) = L-lysyl-L-alpha-amino acid(in)</text>
        <dbReference type="Rhea" id="RHEA:79387"/>
        <dbReference type="ChEBI" id="CHEBI:229965"/>
    </reaction>
</comment>
<dbReference type="PANTHER" id="PTHR23512">
    <property type="entry name" value="MAJOR FACILITATOR SUPERFAMILY DOMAIN-CONTAINING PROTEIN 1"/>
    <property type="match status" value="1"/>
</dbReference>
<feature type="domain" description="Major facilitator superfamily (MFS) profile" evidence="20">
    <location>
        <begin position="78"/>
        <end position="510"/>
    </location>
</feature>
<feature type="transmembrane region" description="Helical" evidence="19">
    <location>
        <begin position="142"/>
        <end position="162"/>
    </location>
</feature>
<evidence type="ECO:0000256" key="19">
    <source>
        <dbReference type="SAM" id="Phobius"/>
    </source>
</evidence>
<comment type="catalytic activity">
    <reaction evidence="3">
        <text>L-histidyl-glycine(out) = L-histidyl-glycine(in)</text>
        <dbReference type="Rhea" id="RHEA:79395"/>
        <dbReference type="ChEBI" id="CHEBI:229957"/>
    </reaction>
</comment>
<dbReference type="GO" id="GO:0022857">
    <property type="term" value="F:transmembrane transporter activity"/>
    <property type="evidence" value="ECO:0007669"/>
    <property type="project" value="InterPro"/>
</dbReference>
<evidence type="ECO:0000256" key="17">
    <source>
        <dbReference type="ARBA" id="ARBA00045709"/>
    </source>
</evidence>
<evidence type="ECO:0000256" key="10">
    <source>
        <dbReference type="ARBA" id="ARBA00044900"/>
    </source>
</evidence>
<dbReference type="AlphaFoldDB" id="A0A4S8MPJ0"/>
<evidence type="ECO:0000256" key="11">
    <source>
        <dbReference type="ARBA" id="ARBA00044903"/>
    </source>
</evidence>
<keyword evidence="19" id="KW-0812">Transmembrane</keyword>
<protein>
    <recommendedName>
        <fullName evidence="15">Lysosomal dipeptide transporter MFSD1</fullName>
    </recommendedName>
    <alternativeName>
        <fullName evidence="16">Major facilitator superfamily domain-containing protein 1</fullName>
    </alternativeName>
</protein>
<comment type="catalytic activity">
    <reaction evidence="7">
        <text>L-alpha-aminoacyl-L-lysine(out) = L-alpha-aminoacyl-L-lysine(in)</text>
        <dbReference type="Rhea" id="RHEA:79383"/>
        <dbReference type="ChEBI" id="CHEBI:229966"/>
    </reaction>
</comment>
<dbReference type="Gene3D" id="1.20.1250.20">
    <property type="entry name" value="MFS general substrate transporter like domains"/>
    <property type="match status" value="1"/>
</dbReference>
<evidence type="ECO:0000256" key="14">
    <source>
        <dbReference type="ARBA" id="ARBA00044924"/>
    </source>
</evidence>
<feature type="transmembrane region" description="Helical" evidence="19">
    <location>
        <begin position="571"/>
        <end position="593"/>
    </location>
</feature>
<feature type="transmembrane region" description="Helical" evidence="19">
    <location>
        <begin position="168"/>
        <end position="188"/>
    </location>
</feature>
<keyword evidence="19" id="KW-1133">Transmembrane helix</keyword>
<comment type="catalytic activity">
    <reaction evidence="11">
        <text>L-arginyl-glycine(out) = L-arginyl-glycine(in)</text>
        <dbReference type="Rhea" id="RHEA:79391"/>
        <dbReference type="ChEBI" id="CHEBI:229955"/>
    </reaction>
</comment>
<dbReference type="OrthoDB" id="10255148at2759"/>
<evidence type="ECO:0000259" key="20">
    <source>
        <dbReference type="PROSITE" id="PS50850"/>
    </source>
</evidence>
<evidence type="ECO:0000256" key="1">
    <source>
        <dbReference type="ARBA" id="ARBA00004141"/>
    </source>
</evidence>
<comment type="catalytic activity">
    <reaction evidence="14">
        <text>L-lysyl-glycine(out) = L-lysyl-glycine(in)</text>
        <dbReference type="Rhea" id="RHEA:79407"/>
        <dbReference type="ChEBI" id="CHEBI:191202"/>
    </reaction>
</comment>
<feature type="transmembrane region" description="Helical" evidence="19">
    <location>
        <begin position="114"/>
        <end position="135"/>
    </location>
</feature>
<evidence type="ECO:0000256" key="18">
    <source>
        <dbReference type="ARBA" id="ARBA00046376"/>
    </source>
</evidence>
<proteinExistence type="predicted"/>
<comment type="catalytic activity">
    <reaction evidence="9">
        <text>L-arginyl-L-alpha-amino acid(out) = L-arginyl-L-alpha-amino acid(in)</text>
        <dbReference type="Rhea" id="RHEA:79371"/>
        <dbReference type="ChEBI" id="CHEBI:84315"/>
    </reaction>
</comment>
<dbReference type="InterPro" id="IPR020846">
    <property type="entry name" value="MFS_dom"/>
</dbReference>
<evidence type="ECO:0000256" key="8">
    <source>
        <dbReference type="ARBA" id="ARBA00044898"/>
    </source>
</evidence>
<dbReference type="PROSITE" id="PS50850">
    <property type="entry name" value="MFS"/>
    <property type="match status" value="1"/>
</dbReference>
<evidence type="ECO:0000256" key="15">
    <source>
        <dbReference type="ARBA" id="ARBA00044985"/>
    </source>
</evidence>
<comment type="subcellular location">
    <subcellularLocation>
        <location evidence="1">Membrane</location>
        <topology evidence="1">Multi-pass membrane protein</topology>
    </subcellularLocation>
</comment>
<comment type="catalytic activity">
    <reaction evidence="10">
        <text>L-lysyl-L-lysine(out) = L-lysyl-L-lysine(in)</text>
        <dbReference type="Rhea" id="RHEA:79403"/>
        <dbReference type="ChEBI" id="CHEBI:229956"/>
    </reaction>
</comment>
<feature type="transmembrane region" description="Helical" evidence="19">
    <location>
        <begin position="313"/>
        <end position="333"/>
    </location>
</feature>
<comment type="catalytic activity">
    <reaction evidence="5">
        <text>L-alpha-aminoacyl-L-histidine(out) = L-alpha-aminoacyl-L-histidine(in)</text>
        <dbReference type="Rhea" id="RHEA:79375"/>
        <dbReference type="ChEBI" id="CHEBI:229967"/>
    </reaction>
</comment>
<comment type="function">
    <text evidence="17">Lysosomal dipeptide uniporter that selectively exports lysine, arginine or histidine-containing dipeptides with a net positive charge from the lysosome lumen into the cytosol. Could play a role in a specific type of protein O-glycosylation indirectly regulating macrophages migration and tissue invasion. Also essential for liver homeostasis.</text>
</comment>
<evidence type="ECO:0000256" key="6">
    <source>
        <dbReference type="ARBA" id="ARBA00044891"/>
    </source>
</evidence>
<accession>A0A4S8MPJ0</accession>
<evidence type="ECO:0000313" key="22">
    <source>
        <dbReference type="Proteomes" id="UP000297245"/>
    </source>
</evidence>
<feature type="transmembrane region" description="Helical" evidence="19">
    <location>
        <begin position="235"/>
        <end position="256"/>
    </location>
</feature>
<dbReference type="EMBL" id="ML179052">
    <property type="protein sequence ID" value="THV04930.1"/>
    <property type="molecule type" value="Genomic_DNA"/>
</dbReference>
<comment type="subunit">
    <text evidence="18">Homodimer. Interacts with lysosomal protein GLMP (via lumenal domain); the interaction starts while both proteins are still in the endoplasmic reticulum and is required for stabilization of MFSD1 in lysosomes but has no direct effect on its targeting to lysosomes or transporter activity.</text>
</comment>
<dbReference type="PANTHER" id="PTHR23512:SF12">
    <property type="entry name" value="TRANSPORTER, PUTATIVE (AFU_ORTHOLOGUE AFUA_4G00260)-RELATED"/>
    <property type="match status" value="1"/>
</dbReference>
<feature type="transmembrane region" description="Helical" evidence="19">
    <location>
        <begin position="200"/>
        <end position="223"/>
    </location>
</feature>
<keyword evidence="22" id="KW-1185">Reference proteome</keyword>
<dbReference type="SUPFAM" id="SSF103473">
    <property type="entry name" value="MFS general substrate transporter"/>
    <property type="match status" value="1"/>
</dbReference>
<evidence type="ECO:0000256" key="7">
    <source>
        <dbReference type="ARBA" id="ARBA00044893"/>
    </source>
</evidence>
<dbReference type="InterPro" id="IPR011701">
    <property type="entry name" value="MFS"/>
</dbReference>
<gene>
    <name evidence="21" type="ORF">K435DRAFT_826721</name>
</gene>
<comment type="catalytic activity">
    <reaction evidence="8">
        <text>L-aspartyl-L-lysine(out) = L-aspartyl-L-lysine(in)</text>
        <dbReference type="Rhea" id="RHEA:79411"/>
        <dbReference type="ChEBI" id="CHEBI:229953"/>
    </reaction>
</comment>
<feature type="transmembrane region" description="Helical" evidence="19">
    <location>
        <begin position="479"/>
        <end position="505"/>
    </location>
</feature>
<dbReference type="Proteomes" id="UP000297245">
    <property type="component" value="Unassembled WGS sequence"/>
</dbReference>
<feature type="transmembrane region" description="Helical" evidence="19">
    <location>
        <begin position="353"/>
        <end position="371"/>
    </location>
</feature>
<evidence type="ECO:0000256" key="3">
    <source>
        <dbReference type="ARBA" id="ARBA00044878"/>
    </source>
</evidence>
<feature type="transmembrane region" description="Helical" evidence="19">
    <location>
        <begin position="72"/>
        <end position="94"/>
    </location>
</feature>
<feature type="transmembrane region" description="Helical" evidence="19">
    <location>
        <begin position="383"/>
        <end position="400"/>
    </location>
</feature>
<evidence type="ECO:0000256" key="13">
    <source>
        <dbReference type="ARBA" id="ARBA00044919"/>
    </source>
</evidence>
<name>A0A4S8MPJ0_DENBC</name>
<dbReference type="Pfam" id="PF07690">
    <property type="entry name" value="MFS_1"/>
    <property type="match status" value="1"/>
</dbReference>